<keyword evidence="6" id="KW-1185">Reference proteome</keyword>
<feature type="domain" description="ParB-like N-terminal" evidence="4">
    <location>
        <begin position="34"/>
        <end position="120"/>
    </location>
</feature>
<dbReference type="InterPro" id="IPR003115">
    <property type="entry name" value="ParB_N"/>
</dbReference>
<dbReference type="GO" id="GO:0007059">
    <property type="term" value="P:chromosome segregation"/>
    <property type="evidence" value="ECO:0007669"/>
    <property type="project" value="UniProtKB-KW"/>
</dbReference>
<dbReference type="Gene3D" id="3.90.1530.30">
    <property type="match status" value="1"/>
</dbReference>
<accession>A0A1G5CHR0</accession>
<feature type="region of interest" description="Disordered" evidence="3">
    <location>
        <begin position="207"/>
        <end position="230"/>
    </location>
</feature>
<dbReference type="InterPro" id="IPR036086">
    <property type="entry name" value="ParB/Sulfiredoxin_sf"/>
</dbReference>
<dbReference type="SMART" id="SM00470">
    <property type="entry name" value="ParB"/>
    <property type="match status" value="1"/>
</dbReference>
<dbReference type="PANTHER" id="PTHR33375">
    <property type="entry name" value="CHROMOSOME-PARTITIONING PROTEIN PARB-RELATED"/>
    <property type="match status" value="1"/>
</dbReference>
<organism evidence="5 6">
    <name type="scientific">Desulfoluna spongiiphila</name>
    <dbReference type="NCBI Taxonomy" id="419481"/>
    <lineage>
        <taxon>Bacteria</taxon>
        <taxon>Pseudomonadati</taxon>
        <taxon>Thermodesulfobacteriota</taxon>
        <taxon>Desulfobacteria</taxon>
        <taxon>Desulfobacterales</taxon>
        <taxon>Desulfolunaceae</taxon>
        <taxon>Desulfoluna</taxon>
    </lineage>
</organism>
<evidence type="ECO:0000259" key="4">
    <source>
        <dbReference type="SMART" id="SM00470"/>
    </source>
</evidence>
<reference evidence="5 6" key="1">
    <citation type="submission" date="2016-10" db="EMBL/GenBank/DDBJ databases">
        <authorList>
            <person name="de Groot N.N."/>
        </authorList>
    </citation>
    <scope>NUCLEOTIDE SEQUENCE [LARGE SCALE GENOMIC DNA]</scope>
    <source>
        <strain evidence="5 6">AA1</strain>
    </source>
</reference>
<evidence type="ECO:0000256" key="3">
    <source>
        <dbReference type="SAM" id="MobiDB-lite"/>
    </source>
</evidence>
<dbReference type="STRING" id="419481.SAMN05216233_10328"/>
<name>A0A1G5CHR0_9BACT</name>
<evidence type="ECO:0000256" key="1">
    <source>
        <dbReference type="ARBA" id="ARBA00006295"/>
    </source>
</evidence>
<keyword evidence="2" id="KW-0159">Chromosome partition</keyword>
<gene>
    <name evidence="5" type="ORF">SAMN05216233_10328</name>
</gene>
<dbReference type="Proteomes" id="UP000198870">
    <property type="component" value="Unassembled WGS sequence"/>
</dbReference>
<dbReference type="SUPFAM" id="SSF110849">
    <property type="entry name" value="ParB/Sulfiredoxin"/>
    <property type="match status" value="1"/>
</dbReference>
<dbReference type="Gene3D" id="1.10.10.2830">
    <property type="match status" value="1"/>
</dbReference>
<dbReference type="RefSeq" id="WP_092209083.1">
    <property type="nucleotide sequence ID" value="NZ_FMUX01000003.1"/>
</dbReference>
<evidence type="ECO:0000313" key="6">
    <source>
        <dbReference type="Proteomes" id="UP000198870"/>
    </source>
</evidence>
<dbReference type="AlphaFoldDB" id="A0A1G5CHR0"/>
<comment type="similarity">
    <text evidence="1">Belongs to the ParB family.</text>
</comment>
<proteinExistence type="inferred from homology"/>
<dbReference type="InterPro" id="IPR050336">
    <property type="entry name" value="Chromosome_partition/occlusion"/>
</dbReference>
<dbReference type="Pfam" id="PF02195">
    <property type="entry name" value="ParB_N"/>
    <property type="match status" value="1"/>
</dbReference>
<dbReference type="EMBL" id="FMUX01000003">
    <property type="protein sequence ID" value="SCY01943.1"/>
    <property type="molecule type" value="Genomic_DNA"/>
</dbReference>
<dbReference type="OrthoDB" id="9802051at2"/>
<dbReference type="InterPro" id="IPR004437">
    <property type="entry name" value="ParB/RepB/Spo0J"/>
</dbReference>
<evidence type="ECO:0000256" key="2">
    <source>
        <dbReference type="ARBA" id="ARBA00022829"/>
    </source>
</evidence>
<dbReference type="InterPro" id="IPR041468">
    <property type="entry name" value="HTH_ParB/Spo0J"/>
</dbReference>
<dbReference type="GO" id="GO:0005694">
    <property type="term" value="C:chromosome"/>
    <property type="evidence" value="ECO:0007669"/>
    <property type="project" value="TreeGrafter"/>
</dbReference>
<dbReference type="NCBIfam" id="TIGR00180">
    <property type="entry name" value="parB_part"/>
    <property type="match status" value="1"/>
</dbReference>
<protein>
    <submittedName>
        <fullName evidence="5">Chromosome partitioning protein, ParB family</fullName>
    </submittedName>
</protein>
<dbReference type="PANTHER" id="PTHR33375:SF1">
    <property type="entry name" value="CHROMOSOME-PARTITIONING PROTEIN PARB-RELATED"/>
    <property type="match status" value="1"/>
</dbReference>
<dbReference type="Pfam" id="PF17762">
    <property type="entry name" value="HTH_ParB"/>
    <property type="match status" value="1"/>
</dbReference>
<evidence type="ECO:0000313" key="5">
    <source>
        <dbReference type="EMBL" id="SCY01943.1"/>
    </source>
</evidence>
<dbReference type="GO" id="GO:0003677">
    <property type="term" value="F:DNA binding"/>
    <property type="evidence" value="ECO:0007669"/>
    <property type="project" value="InterPro"/>
</dbReference>
<dbReference type="GO" id="GO:0045881">
    <property type="term" value="P:positive regulation of sporulation resulting in formation of a cellular spore"/>
    <property type="evidence" value="ECO:0007669"/>
    <property type="project" value="TreeGrafter"/>
</dbReference>
<sequence>MKKLGANKKVKIAAGFGGETGTSSHELLPQGSFLNVPVGALKPNPYQPRQVFNQEEMEALAESIRHQGVITPLCIFVEKDQYFIGGGERRWRASKMAGKATVPCYVTTGSPAEIGLIENMFRQDLTPMEEAEAYARMQKEFRYTHQDLARVVGKSRNNITETLGLNKLPETIREKCLRVDISKRALIAISRMETPEAMEAAFNQATGIRTNETDEPKPPKAKKSKAAGATARVEKLTDEIRKVNLTECQPDESAALVLALRDLKTELERLPNMALSMMNQEAGPEEPLNLTGSCRVKLLNAGFRIFRTLDYDKAIKELSHTGGWKLVSKHKTKKAMNEALEELLRDPMCVRD</sequence>